<dbReference type="STRING" id="926561.GCA_000379025_00618"/>
<evidence type="ECO:0000256" key="3">
    <source>
        <dbReference type="ARBA" id="ARBA00023157"/>
    </source>
</evidence>
<dbReference type="Gene3D" id="3.55.30.10">
    <property type="entry name" value="Hsp33 domain"/>
    <property type="match status" value="1"/>
</dbReference>
<keyword evidence="2 6" id="KW-0862">Zinc</keyword>
<comment type="similarity">
    <text evidence="6">Belongs to the HSP33 family.</text>
</comment>
<feature type="disulfide bond" description="Redox-active" evidence="6">
    <location>
        <begin position="270"/>
        <end position="273"/>
    </location>
</feature>
<dbReference type="SUPFAM" id="SSF64397">
    <property type="entry name" value="Hsp33 domain"/>
    <property type="match status" value="1"/>
</dbReference>
<dbReference type="GO" id="GO:0051082">
    <property type="term" value="F:unfolded protein binding"/>
    <property type="evidence" value="ECO:0007669"/>
    <property type="project" value="UniProtKB-UniRule"/>
</dbReference>
<dbReference type="InterPro" id="IPR016154">
    <property type="entry name" value="Heat_shock_Hsp33_C"/>
</dbReference>
<dbReference type="Proteomes" id="UP000295832">
    <property type="component" value="Unassembled WGS sequence"/>
</dbReference>
<accession>A0A4R8H3A5</accession>
<dbReference type="InterPro" id="IPR016153">
    <property type="entry name" value="Heat_shock_Hsp33_N"/>
</dbReference>
<sequence length="295" mass="32006">MVQDYIIRAMTTNKEIRALAVKSTTAVNDAQKSHQTTPVATAALGRALTGGLLVGSLVKSGMEIGLDIVGDGPLGRIMVNANYRGEVRGYVGNPNIELMTNQQGKLDVARAVGNGQLTIKKDLKVKEPYQGSVPLVSGEIGDDLTYYFTKSEQTPSAVGLGVLVDTDLSVKAAGGFLIQLLPDATEETITQLESNLSKINSVSALIESGLTPEEILEKLLDGFEFRVLEKADVKFKCKCNRDRIAALALSLGEEDLKDILEEQGKVEIRCHFCGETYKFNEDDIAEILRRAQKES</sequence>
<comment type="function">
    <text evidence="6">Redox regulated molecular chaperone. Protects both thermally unfolding and oxidatively damaged proteins from irreversible aggregation. Plays an important role in the bacterial defense system toward oxidative stress.</text>
</comment>
<dbReference type="CDD" id="cd00498">
    <property type="entry name" value="Hsp33"/>
    <property type="match status" value="1"/>
</dbReference>
<dbReference type="RefSeq" id="WP_134117615.1">
    <property type="nucleotide sequence ID" value="NZ_SOEG01000022.1"/>
</dbReference>
<organism evidence="7 8">
    <name type="scientific">Orenia marismortui</name>
    <dbReference type="NCBI Taxonomy" id="46469"/>
    <lineage>
        <taxon>Bacteria</taxon>
        <taxon>Bacillati</taxon>
        <taxon>Bacillota</taxon>
        <taxon>Clostridia</taxon>
        <taxon>Halanaerobiales</taxon>
        <taxon>Halobacteroidaceae</taxon>
        <taxon>Orenia</taxon>
    </lineage>
</organism>
<keyword evidence="5 6" id="KW-0676">Redox-active center</keyword>
<evidence type="ECO:0000313" key="7">
    <source>
        <dbReference type="EMBL" id="TDX48990.1"/>
    </source>
</evidence>
<dbReference type="PANTHER" id="PTHR30111">
    <property type="entry name" value="33 KDA CHAPERONIN"/>
    <property type="match status" value="1"/>
</dbReference>
<dbReference type="GO" id="GO:0044183">
    <property type="term" value="F:protein folding chaperone"/>
    <property type="evidence" value="ECO:0007669"/>
    <property type="project" value="TreeGrafter"/>
</dbReference>
<keyword evidence="3 6" id="KW-1015">Disulfide bond</keyword>
<dbReference type="SUPFAM" id="SSF118352">
    <property type="entry name" value="HSP33 redox switch-like"/>
    <property type="match status" value="1"/>
</dbReference>
<dbReference type="AlphaFoldDB" id="A0A4R8H3A5"/>
<keyword evidence="4 6" id="KW-0143">Chaperone</keyword>
<evidence type="ECO:0000256" key="1">
    <source>
        <dbReference type="ARBA" id="ARBA00022490"/>
    </source>
</evidence>
<proteinExistence type="inferred from homology"/>
<dbReference type="PIRSF" id="PIRSF005261">
    <property type="entry name" value="Heat_shock_Hsp33"/>
    <property type="match status" value="1"/>
</dbReference>
<dbReference type="Pfam" id="PF01430">
    <property type="entry name" value="HSP33"/>
    <property type="match status" value="1"/>
</dbReference>
<gene>
    <name evidence="6" type="primary">hslO</name>
    <name evidence="7" type="ORF">C7959_1224</name>
</gene>
<dbReference type="EMBL" id="SOEG01000022">
    <property type="protein sequence ID" value="TDX48990.1"/>
    <property type="molecule type" value="Genomic_DNA"/>
</dbReference>
<dbReference type="InterPro" id="IPR000397">
    <property type="entry name" value="Heat_shock_Hsp33"/>
</dbReference>
<comment type="caution">
    <text evidence="7">The sequence shown here is derived from an EMBL/GenBank/DDBJ whole genome shotgun (WGS) entry which is preliminary data.</text>
</comment>
<evidence type="ECO:0000313" key="8">
    <source>
        <dbReference type="Proteomes" id="UP000295832"/>
    </source>
</evidence>
<dbReference type="GO" id="GO:0005737">
    <property type="term" value="C:cytoplasm"/>
    <property type="evidence" value="ECO:0007669"/>
    <property type="project" value="UniProtKB-SubCell"/>
</dbReference>
<evidence type="ECO:0000256" key="5">
    <source>
        <dbReference type="ARBA" id="ARBA00023284"/>
    </source>
</evidence>
<evidence type="ECO:0000256" key="6">
    <source>
        <dbReference type="HAMAP-Rule" id="MF_00117"/>
    </source>
</evidence>
<evidence type="ECO:0000256" key="2">
    <source>
        <dbReference type="ARBA" id="ARBA00022833"/>
    </source>
</evidence>
<reference evidence="7 8" key="1">
    <citation type="submission" date="2019-03" db="EMBL/GenBank/DDBJ databases">
        <title>Subsurface microbial communities from deep shales in Ohio and West Virginia, USA.</title>
        <authorList>
            <person name="Wrighton K."/>
        </authorList>
    </citation>
    <scope>NUCLEOTIDE SEQUENCE [LARGE SCALE GENOMIC DNA]</scope>
    <source>
        <strain evidence="7 8">MSL 6dP</strain>
    </source>
</reference>
<keyword evidence="1 6" id="KW-0963">Cytoplasm</keyword>
<comment type="PTM">
    <text evidence="6">Under oxidizing conditions two disulfide bonds are formed involving the reactive cysteines. Under reducing conditions zinc is bound to the reactive cysteines and the protein is inactive.</text>
</comment>
<dbReference type="GO" id="GO:0042026">
    <property type="term" value="P:protein refolding"/>
    <property type="evidence" value="ECO:0007669"/>
    <property type="project" value="TreeGrafter"/>
</dbReference>
<evidence type="ECO:0000256" key="4">
    <source>
        <dbReference type="ARBA" id="ARBA00023186"/>
    </source>
</evidence>
<name>A0A4R8H3A5_9FIRM</name>
<dbReference type="PANTHER" id="PTHR30111:SF1">
    <property type="entry name" value="33 KDA CHAPERONIN"/>
    <property type="match status" value="1"/>
</dbReference>
<dbReference type="HAMAP" id="MF_00117">
    <property type="entry name" value="HslO"/>
    <property type="match status" value="1"/>
</dbReference>
<feature type="disulfide bond" description="Redox-active" evidence="6">
    <location>
        <begin position="237"/>
        <end position="239"/>
    </location>
</feature>
<dbReference type="Gene3D" id="3.90.1280.10">
    <property type="entry name" value="HSP33 redox switch-like"/>
    <property type="match status" value="1"/>
</dbReference>
<comment type="subcellular location">
    <subcellularLocation>
        <location evidence="6">Cytoplasm</location>
    </subcellularLocation>
</comment>
<dbReference type="NCBIfam" id="NF001033">
    <property type="entry name" value="PRK00114.1"/>
    <property type="match status" value="1"/>
</dbReference>
<keyword evidence="8" id="KW-1185">Reference proteome</keyword>
<protein>
    <recommendedName>
        <fullName evidence="6">33 kDa chaperonin</fullName>
    </recommendedName>
    <alternativeName>
        <fullName evidence="6">Heat shock protein 33 homolog</fullName>
        <shortName evidence="6">HSP33</shortName>
    </alternativeName>
</protein>